<dbReference type="EMBL" id="GEEE01009549">
    <property type="protein sequence ID" value="JAP53676.1"/>
    <property type="molecule type" value="Transcribed_RNA"/>
</dbReference>
<reference evidence="4" key="1">
    <citation type="submission" date="2016-01" db="EMBL/GenBank/DDBJ databases">
        <title>Reference transcriptome for the parasite Schistocephalus solidus: insights into the molecular evolution of parasitism.</title>
        <authorList>
            <person name="Hebert F.O."/>
            <person name="Grambauer S."/>
            <person name="Barber I."/>
            <person name="Landry C.R."/>
            <person name="Aubin-Horth N."/>
        </authorList>
    </citation>
    <scope>NUCLEOTIDE SEQUENCE</scope>
</reference>
<dbReference type="InterPro" id="IPR051149">
    <property type="entry name" value="Spindly/BICDR_Dynein_Adapter"/>
</dbReference>
<protein>
    <submittedName>
        <fullName evidence="5">Bicaudal D-related protein 1</fullName>
    </submittedName>
</protein>
<dbReference type="PANTHER" id="PTHR32123:SF13">
    <property type="entry name" value="BICAUDAL D-RELATED PROTEIN HOMOLOG"/>
    <property type="match status" value="1"/>
</dbReference>
<feature type="coiled-coil region" evidence="2">
    <location>
        <begin position="34"/>
        <end position="237"/>
    </location>
</feature>
<evidence type="ECO:0000256" key="1">
    <source>
        <dbReference type="ARBA" id="ARBA00023054"/>
    </source>
</evidence>
<evidence type="ECO:0000256" key="2">
    <source>
        <dbReference type="SAM" id="Coils"/>
    </source>
</evidence>
<keyword evidence="1 2" id="KW-0175">Coiled coil</keyword>
<evidence type="ECO:0000313" key="4">
    <source>
        <dbReference type="EMBL" id="JAP43979.1"/>
    </source>
</evidence>
<feature type="region of interest" description="Disordered" evidence="3">
    <location>
        <begin position="1"/>
        <end position="23"/>
    </location>
</feature>
<accession>A0A0X3NWA2</accession>
<evidence type="ECO:0000256" key="3">
    <source>
        <dbReference type="SAM" id="MobiDB-lite"/>
    </source>
</evidence>
<evidence type="ECO:0000313" key="5">
    <source>
        <dbReference type="EMBL" id="JAP53676.1"/>
    </source>
</evidence>
<organism evidence="4">
    <name type="scientific">Schistocephalus solidus</name>
    <name type="common">Tapeworm</name>
    <dbReference type="NCBI Taxonomy" id="70667"/>
    <lineage>
        <taxon>Eukaryota</taxon>
        <taxon>Metazoa</taxon>
        <taxon>Spiralia</taxon>
        <taxon>Lophotrochozoa</taxon>
        <taxon>Platyhelminthes</taxon>
        <taxon>Cestoda</taxon>
        <taxon>Eucestoda</taxon>
        <taxon>Diphyllobothriidea</taxon>
        <taxon>Diphyllobothriidae</taxon>
        <taxon>Schistocephalus</taxon>
    </lineage>
</organism>
<feature type="region of interest" description="Disordered" evidence="3">
    <location>
        <begin position="440"/>
        <end position="462"/>
    </location>
</feature>
<dbReference type="EMBL" id="GEEE01019246">
    <property type="protein sequence ID" value="JAP43979.1"/>
    <property type="molecule type" value="Transcribed_RNA"/>
</dbReference>
<dbReference type="PANTHER" id="PTHR32123">
    <property type="entry name" value="BICD FAMILY-LIKE CARGO ADAPTER"/>
    <property type="match status" value="1"/>
</dbReference>
<gene>
    <name evidence="5" type="primary">BICR1</name>
    <name evidence="4" type="ORF">TR149259</name>
</gene>
<dbReference type="Gene3D" id="1.10.287.1490">
    <property type="match status" value="1"/>
</dbReference>
<dbReference type="AlphaFoldDB" id="A0A0X3NWA2"/>
<name>A0A0X3NWA2_SCHSO</name>
<proteinExistence type="predicted"/>
<sequence length="462" mass="51890">MDSPNQYFTVGSPENDAPPMSSSQHLALENLQLRLENQRLLEQLHQQIHDIQRERESVRLRLIAVESDYDAQVKELQGEVISLREDVQSQKRLFKQTNQAQQETMQNLSERNNALQESLEESKRHASSLTVKAKELQDQLISSRTAIQSHVQQIESLRAEISQLKEDKASLERRLATITEERDCLLNALSDAQQTTALLQTENSNQLSVLSHQDNELAQLQEAAAVLKDQLETLGSRSSPRHKQKFLQGEGDVGEAAAALPGPSRYTQPHHSLLGELSDAVPAHQDQWWYRHVMLDPTMSEFYEDDGIEVDDDSLLAFSRGHTAGSGPLAMDFCNSEDSAVNANEEGEVILDLDPNYNFMNTFRTEVAEIYQQLRQMCVDFSAQSNAMAERDALPSSRPGDWTPDQLALVEWDFRLASLRNVLTDLRYLLQDLTIPQPTTNVAAASSPPIPKPSPSDKAIDV</sequence>